<reference evidence="2" key="1">
    <citation type="submission" date="2020-08" db="EMBL/GenBank/DDBJ databases">
        <title>Ramlibacter sp. GTP1 16S ribosomal RNA gene genome sequencing and assembly.</title>
        <authorList>
            <person name="Kang M."/>
        </authorList>
    </citation>
    <scope>NUCLEOTIDE SEQUENCE</scope>
    <source>
        <strain evidence="2">GTP1</strain>
    </source>
</reference>
<feature type="transmembrane region" description="Helical" evidence="1">
    <location>
        <begin position="54"/>
        <end position="81"/>
    </location>
</feature>
<dbReference type="Proteomes" id="UP000596827">
    <property type="component" value="Unassembled WGS sequence"/>
</dbReference>
<dbReference type="RefSeq" id="WP_187082798.1">
    <property type="nucleotide sequence ID" value="NZ_JACORU010000006.1"/>
</dbReference>
<keyword evidence="1" id="KW-1133">Transmembrane helix</keyword>
<dbReference type="EMBL" id="JACORU010000006">
    <property type="protein sequence ID" value="MBC5766318.1"/>
    <property type="molecule type" value="Genomic_DNA"/>
</dbReference>
<evidence type="ECO:0000313" key="3">
    <source>
        <dbReference type="Proteomes" id="UP000596827"/>
    </source>
</evidence>
<feature type="transmembrane region" description="Helical" evidence="1">
    <location>
        <begin position="6"/>
        <end position="23"/>
    </location>
</feature>
<feature type="transmembrane region" description="Helical" evidence="1">
    <location>
        <begin position="30"/>
        <end position="48"/>
    </location>
</feature>
<dbReference type="AlphaFoldDB" id="A0A923MBG9"/>
<sequence>MDISTAFWMGLAIAGFVIGLWVPSGVVLRIAIALLMLTGLGMLLANTWGSAGLAWWFGAGFAALVVVFGVAFIGSLAGSVVRRMVHREPQRRGREYNSILQ</sequence>
<comment type="caution">
    <text evidence="2">The sequence shown here is derived from an EMBL/GenBank/DDBJ whole genome shotgun (WGS) entry which is preliminary data.</text>
</comment>
<keyword evidence="1" id="KW-0812">Transmembrane</keyword>
<organism evidence="2 3">
    <name type="scientific">Ramlibacter albus</name>
    <dbReference type="NCBI Taxonomy" id="2079448"/>
    <lineage>
        <taxon>Bacteria</taxon>
        <taxon>Pseudomonadati</taxon>
        <taxon>Pseudomonadota</taxon>
        <taxon>Betaproteobacteria</taxon>
        <taxon>Burkholderiales</taxon>
        <taxon>Comamonadaceae</taxon>
        <taxon>Ramlibacter</taxon>
    </lineage>
</organism>
<evidence type="ECO:0000256" key="1">
    <source>
        <dbReference type="SAM" id="Phobius"/>
    </source>
</evidence>
<name>A0A923MBG9_9BURK</name>
<gene>
    <name evidence="2" type="ORF">H8R02_17755</name>
</gene>
<accession>A0A923MBG9</accession>
<keyword evidence="1" id="KW-0472">Membrane</keyword>
<proteinExistence type="predicted"/>
<evidence type="ECO:0000313" key="2">
    <source>
        <dbReference type="EMBL" id="MBC5766318.1"/>
    </source>
</evidence>
<protein>
    <submittedName>
        <fullName evidence="2">Uncharacterized protein</fullName>
    </submittedName>
</protein>
<keyword evidence="3" id="KW-1185">Reference proteome</keyword>